<name>A0ABY8TW02_TETOB</name>
<feature type="region of interest" description="Disordered" evidence="3">
    <location>
        <begin position="508"/>
        <end position="562"/>
    </location>
</feature>
<dbReference type="Pfam" id="PF05426">
    <property type="entry name" value="Alginate_lyase"/>
    <property type="match status" value="1"/>
</dbReference>
<dbReference type="Proteomes" id="UP001244341">
    <property type="component" value="Chromosome 4b"/>
</dbReference>
<keyword evidence="1" id="KW-0732">Signal</keyword>
<dbReference type="EMBL" id="CP126211">
    <property type="protein sequence ID" value="WIA13167.1"/>
    <property type="molecule type" value="Genomic_DNA"/>
</dbReference>
<sequence length="562" mass="61188">MRERLRNSNNIQTAARDSLLYGTGVKQKNYWLPGGGTWAPPTNCPADGYVGPLPISKVQIKWSGISASGGECPGNYPVQAPRSNCQHISLVELDAQMSYKMAMAWHVTGDDRYANKVLQIVDAHASTNKEWGLRQENGPLEAGWTVATMARALELVRSKAWPGLIDRFSNWAKAVTLPQMDYYYDVLTKQQQIPNHFGNWHATIAEAMMAVGVLANDRGRYNKGVVIFHDTVKHYLKWGKGSFAQNRILGECSETMRDLYHVQFGLGSLLQAAEIAWQQDDDLYSSDNYALAAAMELHARITNAWDSNRDANMLPQGFKFYEGNMPAPPAGTRWQFDMQKQRWAAVYTSNGAWHSDLWDGVKYLLGIGFLPTGWEMGYNHFVGRLGLKMPETAALLARSWPEWQEMQWGLGTITHANTAQSLWRDGIKDYTLCSNGRRRPSTAGTEEDGQGVLQVPSVAAQSAAAAFGTAQEGQGGDGLYADPLLLAGDMPTDDGVSSLAIPELAGGYDQPAMKGSPAEATNAPAETRVGAAGAVAGTAAATDQQQMPEVASDSGVVGTSTD</sequence>
<keyword evidence="2" id="KW-0456">Lyase</keyword>
<organism evidence="5 6">
    <name type="scientific">Tetradesmus obliquus</name>
    <name type="common">Green alga</name>
    <name type="synonym">Acutodesmus obliquus</name>
    <dbReference type="NCBI Taxonomy" id="3088"/>
    <lineage>
        <taxon>Eukaryota</taxon>
        <taxon>Viridiplantae</taxon>
        <taxon>Chlorophyta</taxon>
        <taxon>core chlorophytes</taxon>
        <taxon>Chlorophyceae</taxon>
        <taxon>CS clade</taxon>
        <taxon>Sphaeropleales</taxon>
        <taxon>Scenedesmaceae</taxon>
        <taxon>Tetradesmus</taxon>
    </lineage>
</organism>
<proteinExistence type="predicted"/>
<feature type="compositionally biased region" description="Low complexity" evidence="3">
    <location>
        <begin position="529"/>
        <end position="542"/>
    </location>
</feature>
<dbReference type="InterPro" id="IPR008929">
    <property type="entry name" value="Chondroitin_lyas"/>
</dbReference>
<evidence type="ECO:0000313" key="6">
    <source>
        <dbReference type="Proteomes" id="UP001244341"/>
    </source>
</evidence>
<evidence type="ECO:0000313" key="5">
    <source>
        <dbReference type="EMBL" id="WIA13167.1"/>
    </source>
</evidence>
<dbReference type="InterPro" id="IPR008397">
    <property type="entry name" value="Alginate_lyase_dom"/>
</dbReference>
<dbReference type="Gene3D" id="1.50.10.100">
    <property type="entry name" value="Chondroitin AC/alginate lyase"/>
    <property type="match status" value="1"/>
</dbReference>
<evidence type="ECO:0000256" key="3">
    <source>
        <dbReference type="SAM" id="MobiDB-lite"/>
    </source>
</evidence>
<evidence type="ECO:0000256" key="1">
    <source>
        <dbReference type="ARBA" id="ARBA00022729"/>
    </source>
</evidence>
<protein>
    <recommendedName>
        <fullName evidence="4">Alginate lyase domain-containing protein</fullName>
    </recommendedName>
</protein>
<keyword evidence="6" id="KW-1185">Reference proteome</keyword>
<accession>A0ABY8TW02</accession>
<evidence type="ECO:0000259" key="4">
    <source>
        <dbReference type="Pfam" id="PF05426"/>
    </source>
</evidence>
<gene>
    <name evidence="5" type="ORF">OEZ85_006759</name>
</gene>
<evidence type="ECO:0000256" key="2">
    <source>
        <dbReference type="ARBA" id="ARBA00023239"/>
    </source>
</evidence>
<feature type="domain" description="Alginate lyase" evidence="4">
    <location>
        <begin position="87"/>
        <end position="301"/>
    </location>
</feature>
<reference evidence="5 6" key="1">
    <citation type="submission" date="2023-05" db="EMBL/GenBank/DDBJ databases">
        <title>A 100% complete, gapless, phased diploid assembly of the Scenedesmus obliquus UTEX 3031 genome.</title>
        <authorList>
            <person name="Biondi T.C."/>
            <person name="Hanschen E.R."/>
            <person name="Kwon T."/>
            <person name="Eng W."/>
            <person name="Kruse C.P.S."/>
            <person name="Koehler S.I."/>
            <person name="Kunde Y."/>
            <person name="Gleasner C.D."/>
            <person name="You Mak K.T."/>
            <person name="Polle J."/>
            <person name="Hovde B.T."/>
            <person name="Starkenburg S.R."/>
        </authorList>
    </citation>
    <scope>NUCLEOTIDE SEQUENCE [LARGE SCALE GENOMIC DNA]</scope>
    <source>
        <strain evidence="5 6">DOE0152z</strain>
    </source>
</reference>
<dbReference type="SUPFAM" id="SSF48230">
    <property type="entry name" value="Chondroitin AC/alginate lyase"/>
    <property type="match status" value="1"/>
</dbReference>